<gene>
    <name evidence="8" type="ORF">RF11_06194</name>
</gene>
<comment type="cofactor">
    <cofactor evidence="2">
        <name>NAD(+)</name>
        <dbReference type="ChEBI" id="CHEBI:57540"/>
    </cofactor>
</comment>
<dbReference type="Pfam" id="PF16363">
    <property type="entry name" value="GDP_Man_Dehyd"/>
    <property type="match status" value="1"/>
</dbReference>
<organism evidence="8 9">
    <name type="scientific">Thelohanellus kitauei</name>
    <name type="common">Myxosporean</name>
    <dbReference type="NCBI Taxonomy" id="669202"/>
    <lineage>
        <taxon>Eukaryota</taxon>
        <taxon>Metazoa</taxon>
        <taxon>Cnidaria</taxon>
        <taxon>Myxozoa</taxon>
        <taxon>Myxosporea</taxon>
        <taxon>Bivalvulida</taxon>
        <taxon>Platysporina</taxon>
        <taxon>Myxobolidae</taxon>
        <taxon>Thelohanellus</taxon>
    </lineage>
</organism>
<proteinExistence type="predicted"/>
<evidence type="ECO:0000256" key="3">
    <source>
        <dbReference type="ARBA" id="ARBA00004947"/>
    </source>
</evidence>
<dbReference type="GO" id="GO:0005829">
    <property type="term" value="C:cytosol"/>
    <property type="evidence" value="ECO:0007669"/>
    <property type="project" value="TreeGrafter"/>
</dbReference>
<dbReference type="PANTHER" id="PTHR43725">
    <property type="entry name" value="UDP-GLUCOSE 4-EPIMERASE"/>
    <property type="match status" value="1"/>
</dbReference>
<sequence>MELSGITKIVYSSSSTVYGNPHYLPLDELHPTGDCVNPYGFSKYVNEIIIRDHMKQTNGSYIHLRYFNPVGAHKSGIIGESPMGIPNNLFPYVSDVAVGKRECLSVFGDKYMTADGTGARDYIHVVDLANGHVKAVQYIISHEKVDKVYNLGTGTFYTVLQVVRAYEKACGRKIKYQIVGNREGDIDINYADPTLAKQELGWSAQYHIDDMCADAWRFIKSQTL</sequence>
<protein>
    <recommendedName>
        <fullName evidence="4">UDP-glucose 4-epimerase</fullName>
        <ecNumber evidence="4">5.1.3.2</ecNumber>
    </recommendedName>
</protein>
<dbReference type="Gene3D" id="3.40.50.720">
    <property type="entry name" value="NAD(P)-binding Rossmann-like Domain"/>
    <property type="match status" value="1"/>
</dbReference>
<dbReference type="InterPro" id="IPR016040">
    <property type="entry name" value="NAD(P)-bd_dom"/>
</dbReference>
<evidence type="ECO:0000259" key="7">
    <source>
        <dbReference type="Pfam" id="PF16363"/>
    </source>
</evidence>
<dbReference type="SUPFAM" id="SSF51735">
    <property type="entry name" value="NAD(P)-binding Rossmann-fold domains"/>
    <property type="match status" value="1"/>
</dbReference>
<dbReference type="Gene3D" id="3.90.25.10">
    <property type="entry name" value="UDP-galactose 4-epimerase, domain 1"/>
    <property type="match status" value="1"/>
</dbReference>
<dbReference type="GO" id="GO:0033499">
    <property type="term" value="P:galactose catabolic process via UDP-galactose, Leloir pathway"/>
    <property type="evidence" value="ECO:0007669"/>
    <property type="project" value="TreeGrafter"/>
</dbReference>
<evidence type="ECO:0000256" key="2">
    <source>
        <dbReference type="ARBA" id="ARBA00001911"/>
    </source>
</evidence>
<feature type="domain" description="NAD(P)-binding" evidence="7">
    <location>
        <begin position="7"/>
        <end position="214"/>
    </location>
</feature>
<comment type="pathway">
    <text evidence="3">Carbohydrate metabolism; galactose metabolism.</text>
</comment>
<keyword evidence="5" id="KW-0520">NAD</keyword>
<reference evidence="8 9" key="1">
    <citation type="journal article" date="2014" name="Genome Biol. Evol.">
        <title>The genome of the myxosporean Thelohanellus kitauei shows adaptations to nutrient acquisition within its fish host.</title>
        <authorList>
            <person name="Yang Y."/>
            <person name="Xiong J."/>
            <person name="Zhou Z."/>
            <person name="Huo F."/>
            <person name="Miao W."/>
            <person name="Ran C."/>
            <person name="Liu Y."/>
            <person name="Zhang J."/>
            <person name="Feng J."/>
            <person name="Wang M."/>
            <person name="Wang M."/>
            <person name="Wang L."/>
            <person name="Yao B."/>
        </authorList>
    </citation>
    <scope>NUCLEOTIDE SEQUENCE [LARGE SCALE GENOMIC DNA]</scope>
    <source>
        <strain evidence="8">Wuqing</strain>
    </source>
</reference>
<evidence type="ECO:0000313" key="8">
    <source>
        <dbReference type="EMBL" id="KII63658.1"/>
    </source>
</evidence>
<dbReference type="EC" id="5.1.3.2" evidence="4"/>
<accession>A0A0C2IEH0</accession>
<keyword evidence="9" id="KW-1185">Reference proteome</keyword>
<evidence type="ECO:0000313" key="9">
    <source>
        <dbReference type="Proteomes" id="UP000031668"/>
    </source>
</evidence>
<keyword evidence="6" id="KW-0413">Isomerase</keyword>
<evidence type="ECO:0000256" key="6">
    <source>
        <dbReference type="ARBA" id="ARBA00023235"/>
    </source>
</evidence>
<dbReference type="AlphaFoldDB" id="A0A0C2IEH0"/>
<comment type="caution">
    <text evidence="8">The sequence shown here is derived from an EMBL/GenBank/DDBJ whole genome shotgun (WGS) entry which is preliminary data.</text>
</comment>
<dbReference type="PANTHER" id="PTHR43725:SF47">
    <property type="entry name" value="UDP-GLUCOSE 4-EPIMERASE"/>
    <property type="match status" value="1"/>
</dbReference>
<dbReference type="OMA" id="MGAHENG"/>
<dbReference type="Proteomes" id="UP000031668">
    <property type="component" value="Unassembled WGS sequence"/>
</dbReference>
<comment type="catalytic activity">
    <reaction evidence="1">
        <text>UDP-alpha-D-glucose = UDP-alpha-D-galactose</text>
        <dbReference type="Rhea" id="RHEA:22168"/>
        <dbReference type="ChEBI" id="CHEBI:58885"/>
        <dbReference type="ChEBI" id="CHEBI:66914"/>
        <dbReference type="EC" id="5.1.3.2"/>
    </reaction>
</comment>
<dbReference type="GO" id="GO:0003978">
    <property type="term" value="F:UDP-glucose 4-epimerase activity"/>
    <property type="evidence" value="ECO:0007669"/>
    <property type="project" value="UniProtKB-EC"/>
</dbReference>
<dbReference type="OrthoDB" id="9402762at2759"/>
<name>A0A0C2IEH0_THEKT</name>
<evidence type="ECO:0000256" key="4">
    <source>
        <dbReference type="ARBA" id="ARBA00013189"/>
    </source>
</evidence>
<evidence type="ECO:0000256" key="5">
    <source>
        <dbReference type="ARBA" id="ARBA00023027"/>
    </source>
</evidence>
<evidence type="ECO:0000256" key="1">
    <source>
        <dbReference type="ARBA" id="ARBA00000083"/>
    </source>
</evidence>
<dbReference type="InterPro" id="IPR036291">
    <property type="entry name" value="NAD(P)-bd_dom_sf"/>
</dbReference>
<dbReference type="PRINTS" id="PR01713">
    <property type="entry name" value="NUCEPIMERASE"/>
</dbReference>
<dbReference type="EMBL" id="JWZT01004623">
    <property type="protein sequence ID" value="KII63658.1"/>
    <property type="molecule type" value="Genomic_DNA"/>
</dbReference>